<feature type="domain" description="ERAP1-like C-terminal" evidence="15">
    <location>
        <begin position="542"/>
        <end position="854"/>
    </location>
</feature>
<dbReference type="InterPro" id="IPR014782">
    <property type="entry name" value="Peptidase_M1_dom"/>
</dbReference>
<comment type="similarity">
    <text evidence="3">Belongs to the peptidase M1 family.</text>
</comment>
<dbReference type="PANTHER" id="PTHR11533:SF174">
    <property type="entry name" value="PUROMYCIN-SENSITIVE AMINOPEPTIDASE-RELATED"/>
    <property type="match status" value="1"/>
</dbReference>
<feature type="domain" description="Aminopeptidase N-like N-terminal" evidence="16">
    <location>
        <begin position="115"/>
        <end position="199"/>
    </location>
</feature>
<comment type="cofactor">
    <cofactor evidence="2">
        <name>Zn(2+)</name>
        <dbReference type="ChEBI" id="CHEBI:29105"/>
    </cofactor>
</comment>
<evidence type="ECO:0000313" key="17">
    <source>
        <dbReference type="EMBL" id="TQL62962.1"/>
    </source>
</evidence>
<dbReference type="PANTHER" id="PTHR11533">
    <property type="entry name" value="PROTEASE M1 ZINC METALLOPROTEASE"/>
    <property type="match status" value="1"/>
</dbReference>
<dbReference type="NCBIfam" id="TIGR02412">
    <property type="entry name" value="pepN_strep_liv"/>
    <property type="match status" value="1"/>
</dbReference>
<dbReference type="AlphaFoldDB" id="A0A542ZRK2"/>
<keyword evidence="9" id="KW-0378">Hydrolase</keyword>
<dbReference type="GO" id="GO:0042277">
    <property type="term" value="F:peptide binding"/>
    <property type="evidence" value="ECO:0007669"/>
    <property type="project" value="TreeGrafter"/>
</dbReference>
<dbReference type="OrthoDB" id="3885507at2"/>
<evidence type="ECO:0000256" key="3">
    <source>
        <dbReference type="ARBA" id="ARBA00010136"/>
    </source>
</evidence>
<evidence type="ECO:0000256" key="8">
    <source>
        <dbReference type="ARBA" id="ARBA00022723"/>
    </source>
</evidence>
<dbReference type="Pfam" id="PF17900">
    <property type="entry name" value="Peptidase_M1_N"/>
    <property type="match status" value="1"/>
</dbReference>
<dbReference type="GO" id="GO:0016020">
    <property type="term" value="C:membrane"/>
    <property type="evidence" value="ECO:0007669"/>
    <property type="project" value="TreeGrafter"/>
</dbReference>
<dbReference type="InterPro" id="IPR042097">
    <property type="entry name" value="Aminopeptidase_N-like_N_sf"/>
</dbReference>
<dbReference type="GO" id="GO:0016285">
    <property type="term" value="F:alanyl aminopeptidase activity"/>
    <property type="evidence" value="ECO:0007669"/>
    <property type="project" value="UniProtKB-EC"/>
</dbReference>
<dbReference type="FunFam" id="1.10.390.10:FF:000004">
    <property type="entry name" value="Aminopeptidase N"/>
    <property type="match status" value="1"/>
</dbReference>
<evidence type="ECO:0000256" key="1">
    <source>
        <dbReference type="ARBA" id="ARBA00000098"/>
    </source>
</evidence>
<sequence>MPAANLTRAEASARAELISTTSYDIVVDLTGRDSTRSPLATPDENFVTTSTVRFTSRAGVTHIDAIADEILDASLDGEPLDITTFAESRLPLQLSEGEHELVVTGLFRFSRSGQGLHRFVDPADGRIYTYTQFEHADARRVFANFEQPDLKATFQFTVLAPADWSVTSNAAGVDPTPLADLEGYARWEFAPTKPISTYITAIVAGHYVRVPGELTSSAGKIPASLLARESLIEHLDTDRVFATTQAGFDVFEEAFGVPYPFETYDQAFVPEYNMGAMENAGCVTFRDDLVFRSRATRAQYESRDNTILHELAHMWFGDLVTMRWWDDLWLKESFAEWASHHAQSETDEDPAHAWAAFGNARKTWAYRADQLPSTHPIAADMNDLEAVGLNYDGITYAKGASVLRQLVAFVGQDAFLAGAKEYFSRHAWGNTELSDLLDVLTEASGRELTTWAQQWIQTAGVNQLRAVFETDDEGTFTSFTIQQGALAAYPTLRQHRLGIGLWDRTEVDGREVLRRRDLIEVDIAGPETPIEVLVGERRPDLLILNDGDLTYAKIRLDPVSLETALRGITDIDNELTRTIVWGAAWDMCRDGELPVSDYVDMVLRGAGSESDITGVSRVLGQAAVAIDRFTEGDLQTQLLDRWTAGLARLLRGALASGDHQLAFAKALADSVHGDQSAELVRGWLDDEEVPLGLEVDTELRWHLVIALARRGYADRALIDAELQRDNTITGAERATAAISALPQSDTKSETWQLVSNTPDVANATHRSACIEFWQPGQEDLLAPFEDKYLTLVEQISEGAGAWEHMGRFLAQAAVTHLFPTTKSFVAKLDAWRKDFTPVEFVDRILLECRDDAQRAAHVRARNAEFASQAEANLQEG</sequence>
<dbReference type="GO" id="GO:0006508">
    <property type="term" value="P:proteolysis"/>
    <property type="evidence" value="ECO:0007669"/>
    <property type="project" value="UniProtKB-KW"/>
</dbReference>
<dbReference type="SUPFAM" id="SSF55486">
    <property type="entry name" value="Metalloproteases ('zincins'), catalytic domain"/>
    <property type="match status" value="1"/>
</dbReference>
<dbReference type="RefSeq" id="WP_142092737.1">
    <property type="nucleotide sequence ID" value="NZ_BAAAMD010000001.1"/>
</dbReference>
<dbReference type="InterPro" id="IPR050344">
    <property type="entry name" value="Peptidase_M1_aminopeptidases"/>
</dbReference>
<dbReference type="GO" id="GO:0043171">
    <property type="term" value="P:peptide catabolic process"/>
    <property type="evidence" value="ECO:0007669"/>
    <property type="project" value="TreeGrafter"/>
</dbReference>
<dbReference type="Proteomes" id="UP000316196">
    <property type="component" value="Unassembled WGS sequence"/>
</dbReference>
<dbReference type="CDD" id="cd09602">
    <property type="entry name" value="M1_APN"/>
    <property type="match status" value="1"/>
</dbReference>
<evidence type="ECO:0000313" key="18">
    <source>
        <dbReference type="Proteomes" id="UP000316196"/>
    </source>
</evidence>
<evidence type="ECO:0000256" key="4">
    <source>
        <dbReference type="ARBA" id="ARBA00012564"/>
    </source>
</evidence>
<dbReference type="InterPro" id="IPR027268">
    <property type="entry name" value="Peptidase_M4/M1_CTD_sf"/>
</dbReference>
<dbReference type="InterPro" id="IPR024571">
    <property type="entry name" value="ERAP1-like_C_dom"/>
</dbReference>
<dbReference type="GO" id="GO:0005737">
    <property type="term" value="C:cytoplasm"/>
    <property type="evidence" value="ECO:0007669"/>
    <property type="project" value="TreeGrafter"/>
</dbReference>
<feature type="domain" description="Peptidase M1 membrane alanine aminopeptidase" evidence="14">
    <location>
        <begin position="243"/>
        <end position="455"/>
    </location>
</feature>
<reference evidence="17 18" key="1">
    <citation type="submission" date="2019-06" db="EMBL/GenBank/DDBJ databases">
        <title>Sequencing the genomes of 1000 actinobacteria strains.</title>
        <authorList>
            <person name="Klenk H.-P."/>
        </authorList>
    </citation>
    <scope>NUCLEOTIDE SEQUENCE [LARGE SCALE GENOMIC DNA]</scope>
    <source>
        <strain evidence="17 18">DSM 8251</strain>
    </source>
</reference>
<dbReference type="Gene3D" id="2.60.40.1730">
    <property type="entry name" value="tricorn interacting facor f3 domain"/>
    <property type="match status" value="1"/>
</dbReference>
<dbReference type="Pfam" id="PF11838">
    <property type="entry name" value="ERAP1_C"/>
    <property type="match status" value="1"/>
</dbReference>
<dbReference type="Pfam" id="PF01433">
    <property type="entry name" value="Peptidase_M1"/>
    <property type="match status" value="1"/>
</dbReference>
<evidence type="ECO:0000259" key="16">
    <source>
        <dbReference type="Pfam" id="PF17900"/>
    </source>
</evidence>
<dbReference type="GO" id="GO:0008270">
    <property type="term" value="F:zinc ion binding"/>
    <property type="evidence" value="ECO:0007669"/>
    <property type="project" value="InterPro"/>
</dbReference>
<dbReference type="GO" id="GO:0005615">
    <property type="term" value="C:extracellular space"/>
    <property type="evidence" value="ECO:0007669"/>
    <property type="project" value="TreeGrafter"/>
</dbReference>
<dbReference type="EMBL" id="VFOR01000001">
    <property type="protein sequence ID" value="TQL62962.1"/>
    <property type="molecule type" value="Genomic_DNA"/>
</dbReference>
<protein>
    <recommendedName>
        <fullName evidence="5">Aminopeptidase N</fullName>
        <ecNumber evidence="4">3.4.11.2</ecNumber>
    </recommendedName>
    <alternativeName>
        <fullName evidence="12">Alanine aminopeptidase</fullName>
    </alternativeName>
    <alternativeName>
        <fullName evidence="13">Lysyl aminopeptidase</fullName>
    </alternativeName>
</protein>
<dbReference type="InterPro" id="IPR045357">
    <property type="entry name" value="Aminopeptidase_N-like_N"/>
</dbReference>
<evidence type="ECO:0000256" key="7">
    <source>
        <dbReference type="ARBA" id="ARBA00022670"/>
    </source>
</evidence>
<evidence type="ECO:0000256" key="9">
    <source>
        <dbReference type="ARBA" id="ARBA00022801"/>
    </source>
</evidence>
<keyword evidence="8" id="KW-0479">Metal-binding</keyword>
<evidence type="ECO:0000256" key="5">
    <source>
        <dbReference type="ARBA" id="ARBA00015611"/>
    </source>
</evidence>
<evidence type="ECO:0000256" key="6">
    <source>
        <dbReference type="ARBA" id="ARBA00022438"/>
    </source>
</evidence>
<evidence type="ECO:0000259" key="15">
    <source>
        <dbReference type="Pfam" id="PF11838"/>
    </source>
</evidence>
<proteinExistence type="inferred from homology"/>
<evidence type="ECO:0000256" key="12">
    <source>
        <dbReference type="ARBA" id="ARBA00029811"/>
    </source>
</evidence>
<comment type="catalytic activity">
    <reaction evidence="1">
        <text>Release of an N-terminal amino acid, Xaa-|-Yaa- from a peptide, amide or arylamide. Xaa is preferably Ala, but may be most amino acids including Pro (slow action). When a terminal hydrophobic residue is followed by a prolyl residue, the two may be released as an intact Xaa-Pro dipeptide.</text>
        <dbReference type="EC" id="3.4.11.2"/>
    </reaction>
</comment>
<dbReference type="SUPFAM" id="SSF63737">
    <property type="entry name" value="Leukotriene A4 hydrolase N-terminal domain"/>
    <property type="match status" value="1"/>
</dbReference>
<evidence type="ECO:0000259" key="14">
    <source>
        <dbReference type="Pfam" id="PF01433"/>
    </source>
</evidence>
<keyword evidence="10" id="KW-0862">Zinc</keyword>
<dbReference type="InterPro" id="IPR012778">
    <property type="entry name" value="Pept_M1_aminopeptidase"/>
</dbReference>
<evidence type="ECO:0000256" key="13">
    <source>
        <dbReference type="ARBA" id="ARBA00031533"/>
    </source>
</evidence>
<name>A0A542ZRK2_9ACTN</name>
<dbReference type="GO" id="GO:0070006">
    <property type="term" value="F:metalloaminopeptidase activity"/>
    <property type="evidence" value="ECO:0007669"/>
    <property type="project" value="TreeGrafter"/>
</dbReference>
<evidence type="ECO:0000256" key="10">
    <source>
        <dbReference type="ARBA" id="ARBA00022833"/>
    </source>
</evidence>
<accession>A0A542ZRK2</accession>
<gene>
    <name evidence="17" type="ORF">FB460_0756</name>
</gene>
<evidence type="ECO:0000256" key="2">
    <source>
        <dbReference type="ARBA" id="ARBA00001947"/>
    </source>
</evidence>
<dbReference type="InterPro" id="IPR001930">
    <property type="entry name" value="Peptidase_M1"/>
</dbReference>
<dbReference type="Gene3D" id="1.10.390.10">
    <property type="entry name" value="Neutral Protease Domain 2"/>
    <property type="match status" value="1"/>
</dbReference>
<keyword evidence="7" id="KW-0645">Protease</keyword>
<keyword evidence="11" id="KW-0482">Metalloprotease</keyword>
<evidence type="ECO:0000256" key="11">
    <source>
        <dbReference type="ARBA" id="ARBA00023049"/>
    </source>
</evidence>
<keyword evidence="18" id="KW-1185">Reference proteome</keyword>
<dbReference type="EC" id="3.4.11.2" evidence="4"/>
<organism evidence="17 18">
    <name type="scientific">Propioniferax innocua</name>
    <dbReference type="NCBI Taxonomy" id="1753"/>
    <lineage>
        <taxon>Bacteria</taxon>
        <taxon>Bacillati</taxon>
        <taxon>Actinomycetota</taxon>
        <taxon>Actinomycetes</taxon>
        <taxon>Propionibacteriales</taxon>
        <taxon>Propionibacteriaceae</taxon>
        <taxon>Propioniferax</taxon>
    </lineage>
</organism>
<dbReference type="PRINTS" id="PR00756">
    <property type="entry name" value="ALADIPTASE"/>
</dbReference>
<comment type="caution">
    <text evidence="17">The sequence shown here is derived from an EMBL/GenBank/DDBJ whole genome shotgun (WGS) entry which is preliminary data.</text>
</comment>
<keyword evidence="6 17" id="KW-0031">Aminopeptidase</keyword>